<proteinExistence type="predicted"/>
<reference evidence="5 6" key="1">
    <citation type="submission" date="2016-10" db="EMBL/GenBank/DDBJ databases">
        <authorList>
            <person name="Varghese N."/>
            <person name="Submissions S."/>
        </authorList>
    </citation>
    <scope>NUCLEOTIDE SEQUENCE [LARGE SCALE GENOMIC DNA]</scope>
    <source>
        <strain evidence="5 6">DSM 1741</strain>
    </source>
</reference>
<gene>
    <name evidence="5" type="ORF">SAMN05421830_10679</name>
</gene>
<dbReference type="SUPFAM" id="SSF46785">
    <property type="entry name" value="Winged helix' DNA-binding domain"/>
    <property type="match status" value="1"/>
</dbReference>
<comment type="caution">
    <text evidence="5">The sequence shown here is derived from an EMBL/GenBank/DDBJ whole genome shotgun (WGS) entry which is preliminary data.</text>
</comment>
<keyword evidence="6" id="KW-1185">Reference proteome</keyword>
<evidence type="ECO:0000313" key="6">
    <source>
        <dbReference type="Proteomes" id="UP000199581"/>
    </source>
</evidence>
<dbReference type="GO" id="GO:0003677">
    <property type="term" value="F:DNA binding"/>
    <property type="evidence" value="ECO:0007669"/>
    <property type="project" value="UniProtKB-KW"/>
</dbReference>
<dbReference type="PANTHER" id="PTHR33204">
    <property type="entry name" value="TRANSCRIPTIONAL REGULATOR, MARR FAMILY"/>
    <property type="match status" value="1"/>
</dbReference>
<keyword evidence="2 5" id="KW-0238">DNA-binding</keyword>
<evidence type="ECO:0000313" key="5">
    <source>
        <dbReference type="EMBL" id="SFL77479.1"/>
    </source>
</evidence>
<dbReference type="Gene3D" id="1.10.10.10">
    <property type="entry name" value="Winged helix-like DNA-binding domain superfamily/Winged helix DNA-binding domain"/>
    <property type="match status" value="1"/>
</dbReference>
<evidence type="ECO:0000259" key="4">
    <source>
        <dbReference type="PROSITE" id="PS51118"/>
    </source>
</evidence>
<dbReference type="OrthoDB" id="9800350at2"/>
<accession>A0A8G2F7L8</accession>
<organism evidence="5 6">
    <name type="scientific">Desulfomicrobium norvegicum (strain DSM 1741 / NCIMB 8310)</name>
    <name type="common">Desulfovibrio baculatus (strain Norway 4)</name>
    <name type="synonym">Desulfovibrio desulfuricans (strain Norway 4)</name>
    <dbReference type="NCBI Taxonomy" id="52561"/>
    <lineage>
        <taxon>Bacteria</taxon>
        <taxon>Pseudomonadati</taxon>
        <taxon>Thermodesulfobacteriota</taxon>
        <taxon>Desulfovibrionia</taxon>
        <taxon>Desulfovibrionales</taxon>
        <taxon>Desulfomicrobiaceae</taxon>
        <taxon>Desulfomicrobium</taxon>
    </lineage>
</organism>
<dbReference type="InterPro" id="IPR036388">
    <property type="entry name" value="WH-like_DNA-bd_sf"/>
</dbReference>
<dbReference type="EMBL" id="FOTO01000006">
    <property type="protein sequence ID" value="SFL77479.1"/>
    <property type="molecule type" value="Genomic_DNA"/>
</dbReference>
<evidence type="ECO:0000256" key="3">
    <source>
        <dbReference type="ARBA" id="ARBA00023163"/>
    </source>
</evidence>
<dbReference type="InterPro" id="IPR002577">
    <property type="entry name" value="HTH_HxlR"/>
</dbReference>
<keyword evidence="1" id="KW-0805">Transcription regulation</keyword>
<evidence type="ECO:0000256" key="2">
    <source>
        <dbReference type="ARBA" id="ARBA00023125"/>
    </source>
</evidence>
<sequence length="149" mass="17088">MDETEVRPCKVKEISGKRYRCYFELTLAVIGGKWKPIILYHLSLTDAVRFGVLRRGMPDVTERMLTRQLRELESDGLVHREVFREVPPRVEYSLTEMGRSLIPLLLQMRAWGVDYEKFLGADVIFQEEGYERPDMAAGECAQAVCTGSA</sequence>
<name>A0A8G2F7L8_DESNO</name>
<keyword evidence="3" id="KW-0804">Transcription</keyword>
<dbReference type="Proteomes" id="UP000199581">
    <property type="component" value="Unassembled WGS sequence"/>
</dbReference>
<protein>
    <submittedName>
        <fullName evidence="5">DNA-binding transcriptional regulator, HxlR family</fullName>
    </submittedName>
</protein>
<dbReference type="PANTHER" id="PTHR33204:SF29">
    <property type="entry name" value="TRANSCRIPTIONAL REGULATOR"/>
    <property type="match status" value="1"/>
</dbReference>
<feature type="domain" description="HTH hxlR-type" evidence="4">
    <location>
        <begin position="21"/>
        <end position="120"/>
    </location>
</feature>
<dbReference type="PROSITE" id="PS51118">
    <property type="entry name" value="HTH_HXLR"/>
    <property type="match status" value="1"/>
</dbReference>
<evidence type="ECO:0000256" key="1">
    <source>
        <dbReference type="ARBA" id="ARBA00023015"/>
    </source>
</evidence>
<dbReference type="Pfam" id="PF01638">
    <property type="entry name" value="HxlR"/>
    <property type="match status" value="1"/>
</dbReference>
<dbReference type="RefSeq" id="WP_092192065.1">
    <property type="nucleotide sequence ID" value="NZ_FOTO01000006.1"/>
</dbReference>
<dbReference type="InterPro" id="IPR036390">
    <property type="entry name" value="WH_DNA-bd_sf"/>
</dbReference>
<dbReference type="AlphaFoldDB" id="A0A8G2F7L8"/>